<name>A0AAD7WT52_9TELE</name>
<keyword evidence="2" id="KW-1185">Reference proteome</keyword>
<proteinExistence type="predicted"/>
<reference evidence="1" key="1">
    <citation type="journal article" date="2023" name="Science">
        <title>Genome structures resolve the early diversification of teleost fishes.</title>
        <authorList>
            <person name="Parey E."/>
            <person name="Louis A."/>
            <person name="Montfort J."/>
            <person name="Bouchez O."/>
            <person name="Roques C."/>
            <person name="Iampietro C."/>
            <person name="Lluch J."/>
            <person name="Castinel A."/>
            <person name="Donnadieu C."/>
            <person name="Desvignes T."/>
            <person name="Floi Bucao C."/>
            <person name="Jouanno E."/>
            <person name="Wen M."/>
            <person name="Mejri S."/>
            <person name="Dirks R."/>
            <person name="Jansen H."/>
            <person name="Henkel C."/>
            <person name="Chen W.J."/>
            <person name="Zahm M."/>
            <person name="Cabau C."/>
            <person name="Klopp C."/>
            <person name="Thompson A.W."/>
            <person name="Robinson-Rechavi M."/>
            <person name="Braasch I."/>
            <person name="Lecointre G."/>
            <person name="Bobe J."/>
            <person name="Postlethwait J.H."/>
            <person name="Berthelot C."/>
            <person name="Roest Crollius H."/>
            <person name="Guiguen Y."/>
        </authorList>
    </citation>
    <scope>NUCLEOTIDE SEQUENCE</scope>
    <source>
        <strain evidence="1">NC1722</strain>
    </source>
</reference>
<protein>
    <submittedName>
        <fullName evidence="1">Uncharacterized protein</fullName>
    </submittedName>
</protein>
<gene>
    <name evidence="1" type="ORF">AAFF_G00259050</name>
</gene>
<evidence type="ECO:0000313" key="1">
    <source>
        <dbReference type="EMBL" id="KAJ8408491.1"/>
    </source>
</evidence>
<dbReference type="Proteomes" id="UP001221898">
    <property type="component" value="Unassembled WGS sequence"/>
</dbReference>
<evidence type="ECO:0000313" key="2">
    <source>
        <dbReference type="Proteomes" id="UP001221898"/>
    </source>
</evidence>
<accession>A0AAD7WT52</accession>
<organism evidence="1 2">
    <name type="scientific">Aldrovandia affinis</name>
    <dbReference type="NCBI Taxonomy" id="143900"/>
    <lineage>
        <taxon>Eukaryota</taxon>
        <taxon>Metazoa</taxon>
        <taxon>Chordata</taxon>
        <taxon>Craniata</taxon>
        <taxon>Vertebrata</taxon>
        <taxon>Euteleostomi</taxon>
        <taxon>Actinopterygii</taxon>
        <taxon>Neopterygii</taxon>
        <taxon>Teleostei</taxon>
        <taxon>Notacanthiformes</taxon>
        <taxon>Halosauridae</taxon>
        <taxon>Aldrovandia</taxon>
    </lineage>
</organism>
<sequence length="174" mass="18573">MPVWTPAPAESGATLLRLPKTKQEVWEPDGSRSAQVTRKRLDCVGGQLSICVELINGSESLAVTMSWVNRGDLAAHKLPTDSSALAGQVQVQLGTAKACQGIFGECEGLEFKVQRLLILKLREVFDEEFKVAIHTLAADREGVGVVGEGRGPATPGKRAEKAGMWPDAILTPGV</sequence>
<comment type="caution">
    <text evidence="1">The sequence shown here is derived from an EMBL/GenBank/DDBJ whole genome shotgun (WGS) entry which is preliminary data.</text>
</comment>
<dbReference type="EMBL" id="JAINUG010000035">
    <property type="protein sequence ID" value="KAJ8408491.1"/>
    <property type="molecule type" value="Genomic_DNA"/>
</dbReference>
<dbReference type="AlphaFoldDB" id="A0AAD7WT52"/>